<reference evidence="2 3" key="1">
    <citation type="submission" date="2024-02" db="EMBL/GenBank/DDBJ databases">
        <title>Discinaceae phylogenomics.</title>
        <authorList>
            <person name="Dirks A.C."/>
            <person name="James T.Y."/>
        </authorList>
    </citation>
    <scope>NUCLEOTIDE SEQUENCE [LARGE SCALE GENOMIC DNA]</scope>
    <source>
        <strain evidence="2 3">ACD0624</strain>
    </source>
</reference>
<accession>A0ABR3GSZ9</accession>
<dbReference type="Gene3D" id="3.30.40.10">
    <property type="entry name" value="Zinc/RING finger domain, C3HC4 (zinc finger)"/>
    <property type="match status" value="1"/>
</dbReference>
<organism evidence="2 3">
    <name type="scientific">Discina gigas</name>
    <dbReference type="NCBI Taxonomy" id="1032678"/>
    <lineage>
        <taxon>Eukaryota</taxon>
        <taxon>Fungi</taxon>
        <taxon>Dikarya</taxon>
        <taxon>Ascomycota</taxon>
        <taxon>Pezizomycotina</taxon>
        <taxon>Pezizomycetes</taxon>
        <taxon>Pezizales</taxon>
        <taxon>Discinaceae</taxon>
        <taxon>Discina</taxon>
    </lineage>
</organism>
<keyword evidence="3" id="KW-1185">Reference proteome</keyword>
<comment type="caution">
    <text evidence="2">The sequence shown here is derived from an EMBL/GenBank/DDBJ whole genome shotgun (WGS) entry which is preliminary data.</text>
</comment>
<sequence>MPRYNRSISHVGSWLIETENRVANVVTTSPAGPLEHRGGREARRPGHARSRGRYSPGALRVTREVFTSVAPGPEAPTEIVHEQQSPARPRTWADLIERSRVEEGAGPSRQSDRIARPIEITVLDRSVSRQPELSRGSSTEPSNNFIPPQSRTAPVPKRPVSMKRLAEDASILLEVFSQSSPDNEDDMDDEHQNMISNAADGIIAIQARLRQNVARRNGDIGVPHEAKGDADCVICYSENADTLFMPCKHLVVCTVRKSILHEQVGWLRGGGSRVPR</sequence>
<dbReference type="Pfam" id="PF13920">
    <property type="entry name" value="zf-C3HC4_3"/>
    <property type="match status" value="1"/>
</dbReference>
<feature type="region of interest" description="Disordered" evidence="1">
    <location>
        <begin position="69"/>
        <end position="90"/>
    </location>
</feature>
<feature type="region of interest" description="Disordered" evidence="1">
    <location>
        <begin position="29"/>
        <end position="57"/>
    </location>
</feature>
<feature type="compositionally biased region" description="Basic and acidic residues" evidence="1">
    <location>
        <begin position="34"/>
        <end position="44"/>
    </location>
</feature>
<feature type="region of interest" description="Disordered" evidence="1">
    <location>
        <begin position="125"/>
        <end position="159"/>
    </location>
</feature>
<dbReference type="InterPro" id="IPR013083">
    <property type="entry name" value="Znf_RING/FYVE/PHD"/>
</dbReference>
<name>A0ABR3GSZ9_9PEZI</name>
<evidence type="ECO:0000256" key="1">
    <source>
        <dbReference type="SAM" id="MobiDB-lite"/>
    </source>
</evidence>
<protein>
    <submittedName>
        <fullName evidence="2">Uncharacterized protein</fullName>
    </submittedName>
</protein>
<proteinExistence type="predicted"/>
<evidence type="ECO:0000313" key="3">
    <source>
        <dbReference type="Proteomes" id="UP001447188"/>
    </source>
</evidence>
<dbReference type="EMBL" id="JBBBZM010000015">
    <property type="protein sequence ID" value="KAL0639044.1"/>
    <property type="molecule type" value="Genomic_DNA"/>
</dbReference>
<gene>
    <name evidence="2" type="ORF">Q9L58_001926</name>
</gene>
<feature type="compositionally biased region" description="Polar residues" evidence="1">
    <location>
        <begin position="128"/>
        <end position="152"/>
    </location>
</feature>
<evidence type="ECO:0000313" key="2">
    <source>
        <dbReference type="EMBL" id="KAL0639044.1"/>
    </source>
</evidence>
<dbReference type="Proteomes" id="UP001447188">
    <property type="component" value="Unassembled WGS sequence"/>
</dbReference>